<evidence type="ECO:0000259" key="7">
    <source>
        <dbReference type="PROSITE" id="PS51465"/>
    </source>
</evidence>
<keyword evidence="3" id="KW-0646">Protease inhibitor</keyword>
<keyword evidence="2" id="KW-0964">Secreted</keyword>
<dbReference type="Ensembl" id="ENSSLUT00000051917.1">
    <property type="protein sequence ID" value="ENSSLUP00000050423.1"/>
    <property type="gene ID" value="ENSSLUG00000021960.1"/>
</dbReference>
<feature type="region of interest" description="Disordered" evidence="6">
    <location>
        <begin position="58"/>
        <end position="77"/>
    </location>
</feature>
<dbReference type="Proteomes" id="UP000694568">
    <property type="component" value="Unplaced"/>
</dbReference>
<feature type="domain" description="Kazal-like" evidence="7">
    <location>
        <begin position="78"/>
        <end position="133"/>
    </location>
</feature>
<proteinExistence type="predicted"/>
<dbReference type="PANTHER" id="PTHR21312:SF28">
    <property type="entry name" value="OVOINHIBITOR-RELATED"/>
    <property type="match status" value="1"/>
</dbReference>
<dbReference type="GeneTree" id="ENSGT01030000234799"/>
<keyword evidence="9" id="KW-1185">Reference proteome</keyword>
<dbReference type="AlphaFoldDB" id="A0A8D0A6W2"/>
<keyword evidence="5" id="KW-1015">Disulfide bond</keyword>
<dbReference type="SMART" id="SM00280">
    <property type="entry name" value="KAZAL"/>
    <property type="match status" value="1"/>
</dbReference>
<evidence type="ECO:0000313" key="9">
    <source>
        <dbReference type="Proteomes" id="UP000694568"/>
    </source>
</evidence>
<dbReference type="Gene3D" id="3.30.60.30">
    <property type="match status" value="1"/>
</dbReference>
<evidence type="ECO:0000313" key="8">
    <source>
        <dbReference type="Ensembl" id="ENSSLUP00000050423.1"/>
    </source>
</evidence>
<dbReference type="PANTHER" id="PTHR21312">
    <property type="entry name" value="SERINE PROTEASE INHIBITOR"/>
    <property type="match status" value="1"/>
</dbReference>
<dbReference type="GO" id="GO:0005576">
    <property type="term" value="C:extracellular region"/>
    <property type="evidence" value="ECO:0007669"/>
    <property type="project" value="UniProtKB-SubCell"/>
</dbReference>
<sequence length="133" mass="14831">MELGSRKSVVWQNFQSKEGHSSPDTCCLVVARTLNTTQHHRCYNIWYQTSERIRVVMKESPDSSQNAATSDAEDKSRLYRRPSCVGTSVSQACPLNFSPVCGSDGNTYANECSLCVHRLEKNADILIVRDGPC</sequence>
<evidence type="ECO:0000256" key="4">
    <source>
        <dbReference type="ARBA" id="ARBA00022900"/>
    </source>
</evidence>
<dbReference type="InterPro" id="IPR002350">
    <property type="entry name" value="Kazal_dom"/>
</dbReference>
<evidence type="ECO:0000256" key="6">
    <source>
        <dbReference type="SAM" id="MobiDB-lite"/>
    </source>
</evidence>
<keyword evidence="4" id="KW-0722">Serine protease inhibitor</keyword>
<organism evidence="8 9">
    <name type="scientific">Sander lucioperca</name>
    <name type="common">Pike-perch</name>
    <name type="synonym">Perca lucioperca</name>
    <dbReference type="NCBI Taxonomy" id="283035"/>
    <lineage>
        <taxon>Eukaryota</taxon>
        <taxon>Metazoa</taxon>
        <taxon>Chordata</taxon>
        <taxon>Craniata</taxon>
        <taxon>Vertebrata</taxon>
        <taxon>Euteleostomi</taxon>
        <taxon>Actinopterygii</taxon>
        <taxon>Neopterygii</taxon>
        <taxon>Teleostei</taxon>
        <taxon>Neoteleostei</taxon>
        <taxon>Acanthomorphata</taxon>
        <taxon>Eupercaria</taxon>
        <taxon>Perciformes</taxon>
        <taxon>Percoidei</taxon>
        <taxon>Percidae</taxon>
        <taxon>Luciopercinae</taxon>
        <taxon>Sander</taxon>
    </lineage>
</organism>
<dbReference type="PRINTS" id="PR00290">
    <property type="entry name" value="KAZALINHBTR"/>
</dbReference>
<comment type="subcellular location">
    <subcellularLocation>
        <location evidence="1">Secreted</location>
    </subcellularLocation>
</comment>
<evidence type="ECO:0000256" key="1">
    <source>
        <dbReference type="ARBA" id="ARBA00004613"/>
    </source>
</evidence>
<dbReference type="Pfam" id="PF00050">
    <property type="entry name" value="Kazal_1"/>
    <property type="match status" value="1"/>
</dbReference>
<dbReference type="SUPFAM" id="SSF100895">
    <property type="entry name" value="Kazal-type serine protease inhibitors"/>
    <property type="match status" value="1"/>
</dbReference>
<dbReference type="PROSITE" id="PS51465">
    <property type="entry name" value="KAZAL_2"/>
    <property type="match status" value="1"/>
</dbReference>
<evidence type="ECO:0000256" key="2">
    <source>
        <dbReference type="ARBA" id="ARBA00022525"/>
    </source>
</evidence>
<reference evidence="8" key="1">
    <citation type="submission" date="2025-08" db="UniProtKB">
        <authorList>
            <consortium name="Ensembl"/>
        </authorList>
    </citation>
    <scope>IDENTIFICATION</scope>
</reference>
<evidence type="ECO:0000256" key="3">
    <source>
        <dbReference type="ARBA" id="ARBA00022690"/>
    </source>
</evidence>
<dbReference type="InterPro" id="IPR036058">
    <property type="entry name" value="Kazal_dom_sf"/>
</dbReference>
<name>A0A8D0A6W2_SANLU</name>
<dbReference type="CDD" id="cd01327">
    <property type="entry name" value="KAZAL_PSTI"/>
    <property type="match status" value="1"/>
</dbReference>
<dbReference type="InterPro" id="IPR001239">
    <property type="entry name" value="Prot_inh_Kazal-m"/>
</dbReference>
<dbReference type="PROSITE" id="PS00282">
    <property type="entry name" value="KAZAL_1"/>
    <property type="match status" value="1"/>
</dbReference>
<reference evidence="8" key="2">
    <citation type="submission" date="2025-09" db="UniProtKB">
        <authorList>
            <consortium name="Ensembl"/>
        </authorList>
    </citation>
    <scope>IDENTIFICATION</scope>
</reference>
<evidence type="ECO:0000256" key="5">
    <source>
        <dbReference type="ARBA" id="ARBA00023157"/>
    </source>
</evidence>
<accession>A0A8D0A6W2</accession>
<protein>
    <recommendedName>
        <fullName evidence="7">Kazal-like domain-containing protein</fullName>
    </recommendedName>
</protein>
<dbReference type="GO" id="GO:0004867">
    <property type="term" value="F:serine-type endopeptidase inhibitor activity"/>
    <property type="evidence" value="ECO:0007669"/>
    <property type="project" value="UniProtKB-KW"/>
</dbReference>